<keyword evidence="2" id="KW-1133">Transmembrane helix</keyword>
<accession>G0USH9</accession>
<reference evidence="3" key="1">
    <citation type="journal article" date="2012" name="Proc. Natl. Acad. Sci. U.S.A.">
        <title>Antigenic diversity is generated by distinct evolutionary mechanisms in African trypanosome species.</title>
        <authorList>
            <person name="Jackson A.P."/>
            <person name="Berry A."/>
            <person name="Aslett M."/>
            <person name="Allison H.C."/>
            <person name="Burton P."/>
            <person name="Vavrova-Anderson J."/>
            <person name="Brown R."/>
            <person name="Browne H."/>
            <person name="Corton N."/>
            <person name="Hauser H."/>
            <person name="Gamble J."/>
            <person name="Gilderthorp R."/>
            <person name="Marcello L."/>
            <person name="McQuillan J."/>
            <person name="Otto T.D."/>
            <person name="Quail M.A."/>
            <person name="Sanders M.J."/>
            <person name="van Tonder A."/>
            <person name="Ginger M.L."/>
            <person name="Field M.C."/>
            <person name="Barry J.D."/>
            <person name="Hertz-Fowler C."/>
            <person name="Berriman M."/>
        </authorList>
    </citation>
    <scope>NUCLEOTIDE SEQUENCE</scope>
    <source>
        <strain evidence="3">IL3000</strain>
    </source>
</reference>
<organism evidence="3">
    <name type="scientific">Trypanosoma congolense (strain IL3000)</name>
    <dbReference type="NCBI Taxonomy" id="1068625"/>
    <lineage>
        <taxon>Eukaryota</taxon>
        <taxon>Discoba</taxon>
        <taxon>Euglenozoa</taxon>
        <taxon>Kinetoplastea</taxon>
        <taxon>Metakinetoplastina</taxon>
        <taxon>Trypanosomatida</taxon>
        <taxon>Trypanosomatidae</taxon>
        <taxon>Trypanosoma</taxon>
        <taxon>Nannomonas</taxon>
    </lineage>
</organism>
<evidence type="ECO:0000313" key="3">
    <source>
        <dbReference type="EMBL" id="CCC92342.1"/>
    </source>
</evidence>
<dbReference type="AlphaFoldDB" id="G0USH9"/>
<dbReference type="EMBL" id="HE575321">
    <property type="protein sequence ID" value="CCC92342.1"/>
    <property type="molecule type" value="Genomic_DNA"/>
</dbReference>
<sequence>MSCGHPVPVTTVKVNFSFFFFLFFFAAFVLRSTLEGLMGNQEELNRKAYPYGQGGGNVHHPGSRRTNTHGHNKSSRTNTISNTHRGVRSGFKPLGGRANTIQNRSSAAQDGTIPAAYISPFQASRPQSGQHSASVVRTSVSGPSQQQLLFYSSVQRRGGVFTKTAHETTVQLARTGVLPNSVAFRKRARSAMECGGEKAQSLEERFSSMREKKTEAELRQAKELVKRQKSNRFDASSGEDED</sequence>
<feature type="region of interest" description="Disordered" evidence="1">
    <location>
        <begin position="50"/>
        <end position="97"/>
    </location>
</feature>
<gene>
    <name evidence="3" type="ORF">TCIL3000_8_5640</name>
</gene>
<protein>
    <submittedName>
        <fullName evidence="3">Uncharacterized protein</fullName>
    </submittedName>
</protein>
<evidence type="ECO:0000256" key="1">
    <source>
        <dbReference type="SAM" id="MobiDB-lite"/>
    </source>
</evidence>
<name>G0USH9_TRYCI</name>
<dbReference type="VEuPathDB" id="TriTrypDB:TcIL3000_8_5640"/>
<feature type="region of interest" description="Disordered" evidence="1">
    <location>
        <begin position="223"/>
        <end position="242"/>
    </location>
</feature>
<feature type="compositionally biased region" description="Basic residues" evidence="1">
    <location>
        <begin position="61"/>
        <end position="74"/>
    </location>
</feature>
<feature type="compositionally biased region" description="Polar residues" evidence="1">
    <location>
        <begin position="75"/>
        <end position="84"/>
    </location>
</feature>
<proteinExistence type="predicted"/>
<evidence type="ECO:0000256" key="2">
    <source>
        <dbReference type="SAM" id="Phobius"/>
    </source>
</evidence>
<keyword evidence="2" id="KW-0472">Membrane</keyword>
<feature type="transmembrane region" description="Helical" evidence="2">
    <location>
        <begin position="12"/>
        <end position="30"/>
    </location>
</feature>
<keyword evidence="2" id="KW-0812">Transmembrane</keyword>